<organism evidence="2 3">
    <name type="scientific">Riccia sorocarpa</name>
    <dbReference type="NCBI Taxonomy" id="122646"/>
    <lineage>
        <taxon>Eukaryota</taxon>
        <taxon>Viridiplantae</taxon>
        <taxon>Streptophyta</taxon>
        <taxon>Embryophyta</taxon>
        <taxon>Marchantiophyta</taxon>
        <taxon>Marchantiopsida</taxon>
        <taxon>Marchantiidae</taxon>
        <taxon>Marchantiales</taxon>
        <taxon>Ricciaceae</taxon>
        <taxon>Riccia</taxon>
    </lineage>
</organism>
<dbReference type="EMBL" id="JBJQOH010000004">
    <property type="protein sequence ID" value="KAL3687905.1"/>
    <property type="molecule type" value="Genomic_DNA"/>
</dbReference>
<feature type="compositionally biased region" description="Pro residues" evidence="1">
    <location>
        <begin position="98"/>
        <end position="113"/>
    </location>
</feature>
<dbReference type="Proteomes" id="UP001633002">
    <property type="component" value="Unassembled WGS sequence"/>
</dbReference>
<gene>
    <name evidence="2" type="ORF">R1sor_014214</name>
</gene>
<feature type="region of interest" description="Disordered" evidence="1">
    <location>
        <begin position="60"/>
        <end position="118"/>
    </location>
</feature>
<keyword evidence="3" id="KW-1185">Reference proteome</keyword>
<accession>A0ABD3HCI4</accession>
<evidence type="ECO:0000313" key="2">
    <source>
        <dbReference type="EMBL" id="KAL3687905.1"/>
    </source>
</evidence>
<evidence type="ECO:0000256" key="1">
    <source>
        <dbReference type="SAM" id="MobiDB-lite"/>
    </source>
</evidence>
<dbReference type="AlphaFoldDB" id="A0ABD3HCI4"/>
<proteinExistence type="predicted"/>
<name>A0ABD3HCI4_9MARC</name>
<reference evidence="2 3" key="1">
    <citation type="submission" date="2024-09" db="EMBL/GenBank/DDBJ databases">
        <title>Chromosome-scale assembly of Riccia sorocarpa.</title>
        <authorList>
            <person name="Paukszto L."/>
        </authorList>
    </citation>
    <scope>NUCLEOTIDE SEQUENCE [LARGE SCALE GENOMIC DNA]</scope>
    <source>
        <strain evidence="2">LP-2024</strain>
        <tissue evidence="2">Aerial parts of the thallus</tissue>
    </source>
</reference>
<comment type="caution">
    <text evidence="2">The sequence shown here is derived from an EMBL/GenBank/DDBJ whole genome shotgun (WGS) entry which is preliminary data.</text>
</comment>
<sequence length="282" mass="32125">MVSNAEVIRWLLESAHPRIEEMRIAEVAREAERVAAAEREAADAVEENDQEARWALGILNEAPRADPSQTPRAEPSHGRVQDSQPLEDIVQDSQALQPVPPNPVPANPTPTAPTPADTLPRYGFISSGKLYEFFQTFQIRCPREGCEQLLRIQAISCMHQAYKLKLACTHQHYYPFMTSEFELHYGVPTITTLMYHSALCGGLTYTQLDALYQEAGIARISKTHFMGFQSGANRRVGWIHVVLDRWAEEKAEVHRQMKELYFHEDQPRSKFPFFIYISLGLE</sequence>
<evidence type="ECO:0000313" key="3">
    <source>
        <dbReference type="Proteomes" id="UP001633002"/>
    </source>
</evidence>
<protein>
    <submittedName>
        <fullName evidence="2">Uncharacterized protein</fullName>
    </submittedName>
</protein>